<evidence type="ECO:0008006" key="4">
    <source>
        <dbReference type="Google" id="ProtNLM"/>
    </source>
</evidence>
<keyword evidence="3" id="KW-1185">Reference proteome</keyword>
<reference evidence="2 3" key="1">
    <citation type="journal article" date="2021" name="Commun. Biol.">
        <title>The genome of Shorea leprosula (Dipterocarpaceae) highlights the ecological relevance of drought in aseasonal tropical rainforests.</title>
        <authorList>
            <person name="Ng K.K.S."/>
            <person name="Kobayashi M.J."/>
            <person name="Fawcett J.A."/>
            <person name="Hatakeyama M."/>
            <person name="Paape T."/>
            <person name="Ng C.H."/>
            <person name="Ang C.C."/>
            <person name="Tnah L.H."/>
            <person name="Lee C.T."/>
            <person name="Nishiyama T."/>
            <person name="Sese J."/>
            <person name="O'Brien M.J."/>
            <person name="Copetti D."/>
            <person name="Mohd Noor M.I."/>
            <person name="Ong R.C."/>
            <person name="Putra M."/>
            <person name="Sireger I.Z."/>
            <person name="Indrioko S."/>
            <person name="Kosugi Y."/>
            <person name="Izuno A."/>
            <person name="Isagi Y."/>
            <person name="Lee S.L."/>
            <person name="Shimizu K.K."/>
        </authorList>
    </citation>
    <scope>NUCLEOTIDE SEQUENCE [LARGE SCALE GENOMIC DNA]</scope>
    <source>
        <strain evidence="2">214</strain>
    </source>
</reference>
<feature type="region of interest" description="Disordered" evidence="1">
    <location>
        <begin position="70"/>
        <end position="95"/>
    </location>
</feature>
<gene>
    <name evidence="2" type="ORF">SLEP1_g23670</name>
</gene>
<dbReference type="SUPFAM" id="SSF56112">
    <property type="entry name" value="Protein kinase-like (PK-like)"/>
    <property type="match status" value="1"/>
</dbReference>
<dbReference type="AlphaFoldDB" id="A0AAV5JJC7"/>
<name>A0AAV5JJC7_9ROSI</name>
<feature type="compositionally biased region" description="Polar residues" evidence="1">
    <location>
        <begin position="84"/>
        <end position="95"/>
    </location>
</feature>
<dbReference type="Gene3D" id="1.10.510.10">
    <property type="entry name" value="Transferase(Phosphotransferase) domain 1"/>
    <property type="match status" value="1"/>
</dbReference>
<evidence type="ECO:0000256" key="1">
    <source>
        <dbReference type="SAM" id="MobiDB-lite"/>
    </source>
</evidence>
<dbReference type="Proteomes" id="UP001054252">
    <property type="component" value="Unassembled WGS sequence"/>
</dbReference>
<evidence type="ECO:0000313" key="2">
    <source>
        <dbReference type="EMBL" id="GKV12541.1"/>
    </source>
</evidence>
<evidence type="ECO:0000313" key="3">
    <source>
        <dbReference type="Proteomes" id="UP001054252"/>
    </source>
</evidence>
<organism evidence="2 3">
    <name type="scientific">Rubroshorea leprosula</name>
    <dbReference type="NCBI Taxonomy" id="152421"/>
    <lineage>
        <taxon>Eukaryota</taxon>
        <taxon>Viridiplantae</taxon>
        <taxon>Streptophyta</taxon>
        <taxon>Embryophyta</taxon>
        <taxon>Tracheophyta</taxon>
        <taxon>Spermatophyta</taxon>
        <taxon>Magnoliopsida</taxon>
        <taxon>eudicotyledons</taxon>
        <taxon>Gunneridae</taxon>
        <taxon>Pentapetalae</taxon>
        <taxon>rosids</taxon>
        <taxon>malvids</taxon>
        <taxon>Malvales</taxon>
        <taxon>Dipterocarpaceae</taxon>
        <taxon>Rubroshorea</taxon>
    </lineage>
</organism>
<protein>
    <recommendedName>
        <fullName evidence="4">Serine-threonine/tyrosine-protein kinase catalytic domain-containing protein</fullName>
    </recommendedName>
</protein>
<dbReference type="PANTHER" id="PTHR48008">
    <property type="entry name" value="LEUCINE-RICH REPEAT RECEPTOR-LIKE PROTEIN KINASE IMK3-RELATED"/>
    <property type="match status" value="1"/>
</dbReference>
<dbReference type="InterPro" id="IPR052451">
    <property type="entry name" value="Ser/Thr_kinase-like"/>
</dbReference>
<sequence>MARKASMAGDMFSSGILLLEMITRRRPTDEIFEDGLNLNQFAKLVLPERVMDIVDASLLQEVQNIDENVGNTRRSSRERRVSIKDSQSLKSMNDE</sequence>
<dbReference type="InterPro" id="IPR011009">
    <property type="entry name" value="Kinase-like_dom_sf"/>
</dbReference>
<accession>A0AAV5JJC7</accession>
<comment type="caution">
    <text evidence="2">The sequence shown here is derived from an EMBL/GenBank/DDBJ whole genome shotgun (WGS) entry which is preliminary data.</text>
</comment>
<dbReference type="EMBL" id="BPVZ01000036">
    <property type="protein sequence ID" value="GKV12541.1"/>
    <property type="molecule type" value="Genomic_DNA"/>
</dbReference>
<dbReference type="PANTHER" id="PTHR48008:SF14">
    <property type="entry name" value="PROTEIN KINASE DOMAIN-CONTAINING PROTEIN"/>
    <property type="match status" value="1"/>
</dbReference>
<proteinExistence type="predicted"/>